<keyword evidence="3 5" id="KW-0597">Phosphoprotein</keyword>
<evidence type="ECO:0000256" key="3">
    <source>
        <dbReference type="ARBA" id="ARBA00022553"/>
    </source>
</evidence>
<dbReference type="PROSITE" id="PS51257">
    <property type="entry name" value="PROKAR_LIPOPROTEIN"/>
    <property type="match status" value="1"/>
</dbReference>
<sequence length="979" mass="109089">MRLTGWGTLAAILFIAFASCGNGVKPVPSSAALGEYASYKDIPGVTQEEINAVESLRRSTSILIYGMTLSTECFRDEAGNTRGFSVLVCDWLTGLFGLKFRPVIYGWDALLKGLETNTVAFTGEISSSQDTRGDYFMTDSIAERRIKFVSMEGSDRLAFFARSRPLKFGFLKGTTTEALVSPYSKLPFEPEPVSNYNEAYQKLILKEIDALFMDETVEGIFALYDNLIIEDFLPLSYNRVTMATRDPRYQAIISVTQKYLQSTGSYRFAQMYDQGNRDYLRYNLSSRLTYEERALLEKLRDGDRANSTQPSIAVSIEADNYPVSFFNPKENEWQGIAVDLLGEINLLTGIHFNYANSPSANLTDTRALLSQGQVSMTMELIRSASSEGTFLFANSPYQIDYYALISGNAYQDVTMSDVPYKRIGLVTGTASAEIFREFFPHHTNTVEYPDRETAINALAKGDIELLMATRNLLLNITNYLERTGYKANLVLHRPYEAYFGFGPEETLLCSIISKAQSLINTGRVVDDWTRRVFDYSGAMARAQKPYLIGSLGLLAVVLALLTVLLLRNRQMAAELERTVEQRTHELRERTGELEVQTQAAQVASRAKGEFLSRMSHEIRTPLNAIIGMTEIARRAQEIGKKDHSLFEIAAASDHLLGILNDVLDMSKIESGKFEIVHDPFALNQAMEEVAKIIVLRCQEKEINFGNEFTGITDICVMGDKLRLKQILINLLGNAVKFTPNQGTIVFKAQAVERDEKRIQLFFQVSDSGIGMTPDQMKNLFTAFEQADSSISVRFGGTGLGLAISQNLVKQMGGLITVESVPDQGSAFSFTLDMAITEMPREELLPKDTGVKVFSGKRILLAEDIEINRMIIQELLADTQLKIDEAEDGAKAVKAFAASPAAYYDLIFMDVQMPNMDGHEAARQIRALDRDDAKTVPIIAMTANAYREDIDRALASGMNGHLAKPIDINEVMKVLSQRLG</sequence>
<accession>F5YI77</accession>
<name>F5YI77_TREPZ</name>
<dbReference type="RefSeq" id="WP_015709136.1">
    <property type="nucleotide sequence ID" value="NC_015578.1"/>
</dbReference>
<evidence type="ECO:0000256" key="6">
    <source>
        <dbReference type="SAM" id="Phobius"/>
    </source>
</evidence>
<evidence type="ECO:0000256" key="4">
    <source>
        <dbReference type="ARBA" id="ARBA00023012"/>
    </source>
</evidence>
<dbReference type="OrthoDB" id="6192248at2"/>
<gene>
    <name evidence="9" type="ordered locus">TREPR_0917</name>
</gene>
<reference evidence="9 10" key="2">
    <citation type="journal article" date="2011" name="ISME J.">
        <title>RNA-seq reveals cooperative metabolic interactions between two termite-gut spirochete species in co-culture.</title>
        <authorList>
            <person name="Rosenthal A.Z."/>
            <person name="Matson E.G."/>
            <person name="Eldar A."/>
            <person name="Leadbetter J.R."/>
        </authorList>
    </citation>
    <scope>NUCLEOTIDE SEQUENCE [LARGE SCALE GENOMIC DNA]</scope>
    <source>
        <strain evidence="10">ATCC BAA-887 / DSM 12427 / ZAS-2</strain>
    </source>
</reference>
<dbReference type="SMART" id="SM00448">
    <property type="entry name" value="REC"/>
    <property type="match status" value="1"/>
</dbReference>
<dbReference type="InterPro" id="IPR003661">
    <property type="entry name" value="HisK_dim/P_dom"/>
</dbReference>
<dbReference type="Pfam" id="PF02518">
    <property type="entry name" value="HATPase_c"/>
    <property type="match status" value="1"/>
</dbReference>
<dbReference type="AlphaFoldDB" id="F5YI77"/>
<keyword evidence="4" id="KW-0902">Two-component regulatory system</keyword>
<dbReference type="PRINTS" id="PR00344">
    <property type="entry name" value="BCTRLSENSOR"/>
</dbReference>
<dbReference type="EC" id="2.7.13.3" evidence="2"/>
<dbReference type="InterPro" id="IPR005467">
    <property type="entry name" value="His_kinase_dom"/>
</dbReference>
<reference evidence="10" key="1">
    <citation type="submission" date="2009-12" db="EMBL/GenBank/DDBJ databases">
        <title>Complete sequence of Treponema primitia strain ZAS-2.</title>
        <authorList>
            <person name="Tetu S.G."/>
            <person name="Matson E."/>
            <person name="Ren Q."/>
            <person name="Seshadri R."/>
            <person name="Elbourne L."/>
            <person name="Hassan K.A."/>
            <person name="Durkin A."/>
            <person name="Radune D."/>
            <person name="Mohamoud Y."/>
            <person name="Shay R."/>
            <person name="Jin S."/>
            <person name="Zhang X."/>
            <person name="Lucey K."/>
            <person name="Ballor N.R."/>
            <person name="Ottesen E."/>
            <person name="Rosenthal R."/>
            <person name="Allen A."/>
            <person name="Leadbetter J.R."/>
            <person name="Paulsen I.T."/>
        </authorList>
    </citation>
    <scope>NUCLEOTIDE SEQUENCE [LARGE SCALE GENOMIC DNA]</scope>
    <source>
        <strain evidence="10">ATCC BAA-887 / DSM 12427 / ZAS-2</strain>
    </source>
</reference>
<dbReference type="SUPFAM" id="SSF52172">
    <property type="entry name" value="CheY-like"/>
    <property type="match status" value="1"/>
</dbReference>
<evidence type="ECO:0000256" key="2">
    <source>
        <dbReference type="ARBA" id="ARBA00012438"/>
    </source>
</evidence>
<dbReference type="Pfam" id="PF00072">
    <property type="entry name" value="Response_reg"/>
    <property type="match status" value="1"/>
</dbReference>
<dbReference type="Pfam" id="PF00512">
    <property type="entry name" value="HisKA"/>
    <property type="match status" value="1"/>
</dbReference>
<evidence type="ECO:0000256" key="5">
    <source>
        <dbReference type="PROSITE-ProRule" id="PRU00169"/>
    </source>
</evidence>
<dbReference type="SUPFAM" id="SSF55874">
    <property type="entry name" value="ATPase domain of HSP90 chaperone/DNA topoisomerase II/histidine kinase"/>
    <property type="match status" value="1"/>
</dbReference>
<keyword evidence="9" id="KW-0418">Kinase</keyword>
<dbReference type="Proteomes" id="UP000009223">
    <property type="component" value="Chromosome"/>
</dbReference>
<dbReference type="EMBL" id="CP001843">
    <property type="protein sequence ID" value="AEF83639.1"/>
    <property type="molecule type" value="Genomic_DNA"/>
</dbReference>
<dbReference type="PANTHER" id="PTHR45339:SF1">
    <property type="entry name" value="HYBRID SIGNAL TRANSDUCTION HISTIDINE KINASE J"/>
    <property type="match status" value="1"/>
</dbReference>
<keyword evidence="6" id="KW-0472">Membrane</keyword>
<dbReference type="InterPro" id="IPR001638">
    <property type="entry name" value="Solute-binding_3/MltF_N"/>
</dbReference>
<dbReference type="FunFam" id="3.30.565.10:FF:000010">
    <property type="entry name" value="Sensor histidine kinase RcsC"/>
    <property type="match status" value="1"/>
</dbReference>
<dbReference type="KEGG" id="tpi:TREPR_0917"/>
<keyword evidence="6" id="KW-1133">Transmembrane helix</keyword>
<dbReference type="PANTHER" id="PTHR45339">
    <property type="entry name" value="HYBRID SIGNAL TRANSDUCTION HISTIDINE KINASE J"/>
    <property type="match status" value="1"/>
</dbReference>
<feature type="domain" description="Response regulatory" evidence="8">
    <location>
        <begin position="857"/>
        <end position="978"/>
    </location>
</feature>
<dbReference type="GO" id="GO:0000155">
    <property type="term" value="F:phosphorelay sensor kinase activity"/>
    <property type="evidence" value="ECO:0007669"/>
    <property type="project" value="InterPro"/>
</dbReference>
<dbReference type="Gene3D" id="3.40.50.2300">
    <property type="match status" value="1"/>
</dbReference>
<dbReference type="InterPro" id="IPR001789">
    <property type="entry name" value="Sig_transdc_resp-reg_receiver"/>
</dbReference>
<dbReference type="Gene3D" id="3.30.565.10">
    <property type="entry name" value="Histidine kinase-like ATPase, C-terminal domain"/>
    <property type="match status" value="1"/>
</dbReference>
<dbReference type="STRING" id="545694.TREPR_0917"/>
<dbReference type="SUPFAM" id="SSF47384">
    <property type="entry name" value="Homodimeric domain of signal transducing histidine kinase"/>
    <property type="match status" value="1"/>
</dbReference>
<dbReference type="SUPFAM" id="SSF53850">
    <property type="entry name" value="Periplasmic binding protein-like II"/>
    <property type="match status" value="2"/>
</dbReference>
<keyword evidence="10" id="KW-1185">Reference proteome</keyword>
<dbReference type="Gene3D" id="3.40.190.10">
    <property type="entry name" value="Periplasmic binding protein-like II"/>
    <property type="match status" value="4"/>
</dbReference>
<protein>
    <recommendedName>
        <fullName evidence="2">histidine kinase</fullName>
        <ecNumber evidence="2">2.7.13.3</ecNumber>
    </recommendedName>
</protein>
<dbReference type="SMART" id="SM00387">
    <property type="entry name" value="HATPase_c"/>
    <property type="match status" value="1"/>
</dbReference>
<dbReference type="CDD" id="cd16922">
    <property type="entry name" value="HATPase_EvgS-ArcB-TorS-like"/>
    <property type="match status" value="1"/>
</dbReference>
<dbReference type="Gene3D" id="1.10.287.130">
    <property type="match status" value="1"/>
</dbReference>
<dbReference type="CDD" id="cd17546">
    <property type="entry name" value="REC_hyHK_CKI1_RcsC-like"/>
    <property type="match status" value="1"/>
</dbReference>
<dbReference type="InterPro" id="IPR004358">
    <property type="entry name" value="Sig_transdc_His_kin-like_C"/>
</dbReference>
<dbReference type="InterPro" id="IPR011006">
    <property type="entry name" value="CheY-like_superfamily"/>
</dbReference>
<evidence type="ECO:0000313" key="10">
    <source>
        <dbReference type="Proteomes" id="UP000009223"/>
    </source>
</evidence>
<dbReference type="PROSITE" id="PS50109">
    <property type="entry name" value="HIS_KIN"/>
    <property type="match status" value="1"/>
</dbReference>
<keyword evidence="6" id="KW-0812">Transmembrane</keyword>
<dbReference type="eggNOG" id="COG0642">
    <property type="taxonomic scope" value="Bacteria"/>
</dbReference>
<feature type="transmembrane region" description="Helical" evidence="6">
    <location>
        <begin position="546"/>
        <end position="566"/>
    </location>
</feature>
<organism evidence="9 10">
    <name type="scientific">Treponema primitia (strain ATCC BAA-887 / DSM 12427 / ZAS-2)</name>
    <dbReference type="NCBI Taxonomy" id="545694"/>
    <lineage>
        <taxon>Bacteria</taxon>
        <taxon>Pseudomonadati</taxon>
        <taxon>Spirochaetota</taxon>
        <taxon>Spirochaetia</taxon>
        <taxon>Spirochaetales</taxon>
        <taxon>Treponemataceae</taxon>
        <taxon>Treponema</taxon>
    </lineage>
</organism>
<dbReference type="SMART" id="SM00062">
    <property type="entry name" value="PBPb"/>
    <property type="match status" value="1"/>
</dbReference>
<evidence type="ECO:0000259" key="8">
    <source>
        <dbReference type="PROSITE" id="PS50110"/>
    </source>
</evidence>
<evidence type="ECO:0000313" key="9">
    <source>
        <dbReference type="EMBL" id="AEF83639.1"/>
    </source>
</evidence>
<keyword evidence="9" id="KW-0808">Transferase</keyword>
<dbReference type="InterPro" id="IPR003594">
    <property type="entry name" value="HATPase_dom"/>
</dbReference>
<dbReference type="InterPro" id="IPR036097">
    <property type="entry name" value="HisK_dim/P_sf"/>
</dbReference>
<feature type="domain" description="Histidine kinase" evidence="7">
    <location>
        <begin position="613"/>
        <end position="835"/>
    </location>
</feature>
<dbReference type="CDD" id="cd00082">
    <property type="entry name" value="HisKA"/>
    <property type="match status" value="1"/>
</dbReference>
<evidence type="ECO:0000256" key="1">
    <source>
        <dbReference type="ARBA" id="ARBA00000085"/>
    </source>
</evidence>
<dbReference type="SMART" id="SM00388">
    <property type="entry name" value="HisKA"/>
    <property type="match status" value="1"/>
</dbReference>
<evidence type="ECO:0000259" key="7">
    <source>
        <dbReference type="PROSITE" id="PS50109"/>
    </source>
</evidence>
<dbReference type="InterPro" id="IPR036890">
    <property type="entry name" value="HATPase_C_sf"/>
</dbReference>
<feature type="modified residue" description="4-aspartylphosphate" evidence="5">
    <location>
        <position position="909"/>
    </location>
</feature>
<comment type="catalytic activity">
    <reaction evidence="1">
        <text>ATP + protein L-histidine = ADP + protein N-phospho-L-histidine.</text>
        <dbReference type="EC" id="2.7.13.3"/>
    </reaction>
</comment>
<proteinExistence type="predicted"/>
<dbReference type="HOGENOM" id="CLU_000445_114_9_12"/>
<dbReference type="PROSITE" id="PS50110">
    <property type="entry name" value="RESPONSE_REGULATORY"/>
    <property type="match status" value="1"/>
</dbReference>